<accession>A0A8J7C5C2</accession>
<dbReference type="InterPro" id="IPR014951">
    <property type="entry name" value="DUF1822"/>
</dbReference>
<dbReference type="Proteomes" id="UP000629098">
    <property type="component" value="Unassembled WGS sequence"/>
</dbReference>
<name>A0A8J7C5C2_9CYAN</name>
<gene>
    <name evidence="1" type="ORF">ICL16_12835</name>
</gene>
<dbReference type="AlphaFoldDB" id="A0A8J7C5C2"/>
<reference evidence="1" key="1">
    <citation type="submission" date="2020-09" db="EMBL/GenBank/DDBJ databases">
        <title>Iningainema tapete sp. nov. (Scytonemataceae, Cyanobacteria) from greenhouses in central Florida (USA) produces two types of nodularin with biosynthetic potential for microcystin-LR and anabaenopeptins.</title>
        <authorList>
            <person name="Berthold D.E."/>
            <person name="Lefler F.W."/>
            <person name="Huang I.-S."/>
            <person name="Abdulla H."/>
            <person name="Zimba P.V."/>
            <person name="Laughinghouse H.D. IV."/>
        </authorList>
    </citation>
    <scope>NUCLEOTIDE SEQUENCE</scope>
    <source>
        <strain evidence="1">BLCCT55</strain>
    </source>
</reference>
<evidence type="ECO:0000313" key="2">
    <source>
        <dbReference type="Proteomes" id="UP000629098"/>
    </source>
</evidence>
<dbReference type="Pfam" id="PF08852">
    <property type="entry name" value="DUF1822"/>
    <property type="match status" value="1"/>
</dbReference>
<sequence length="392" mass="45200">MTFLAENPTQLEFQISSDLSQKCWLQSQSQPTAKGQWNEYLNQICQQTFLPWLQAEYQPRASLSLEERLLPSFWAVVNGTALTWGNKRLILIPEKSFDNSEYEIPQEWIDIPKLAGDYYLAIQINPDELWMRVWGYTTHKQIKTSATYNSNSRTYSLDAVEIIQDLNVLWVVRQLNPDEETQASLTSLSPVSATQAENLLSRLANPVIIQPRLELPFSLWGELVSNDVWRQRLYQLRQGELQSSLVPSQIAVNLKQWLQNTFEDSWQSLESLFGNSVSFSFRKIEEEKDTSIIRAKSLILPNCEGFLLVGLDTETDGRTSIRIQLRSRSQEEYLPRATHLKLLSSSGQIIQSVQSRLQDNIIQLKRFKSPAGTQFRIQIEIDNFVMSEDFSI</sequence>
<keyword evidence="2" id="KW-1185">Reference proteome</keyword>
<comment type="caution">
    <text evidence="1">The sequence shown here is derived from an EMBL/GenBank/DDBJ whole genome shotgun (WGS) entry which is preliminary data.</text>
</comment>
<dbReference type="EMBL" id="JACXAE010000048">
    <property type="protein sequence ID" value="MBD2772934.1"/>
    <property type="molecule type" value="Genomic_DNA"/>
</dbReference>
<proteinExistence type="predicted"/>
<evidence type="ECO:0000313" key="1">
    <source>
        <dbReference type="EMBL" id="MBD2772934.1"/>
    </source>
</evidence>
<organism evidence="1 2">
    <name type="scientific">Iningainema tapete BLCC-T55</name>
    <dbReference type="NCBI Taxonomy" id="2748662"/>
    <lineage>
        <taxon>Bacteria</taxon>
        <taxon>Bacillati</taxon>
        <taxon>Cyanobacteriota</taxon>
        <taxon>Cyanophyceae</taxon>
        <taxon>Nostocales</taxon>
        <taxon>Scytonemataceae</taxon>
        <taxon>Iningainema tapete</taxon>
    </lineage>
</organism>
<protein>
    <submittedName>
        <fullName evidence="1">DUF1822 family protein</fullName>
    </submittedName>
</protein>